<organism evidence="2 3">
    <name type="scientific">Coffea arabica</name>
    <name type="common">Arabian coffee</name>
    <dbReference type="NCBI Taxonomy" id="13443"/>
    <lineage>
        <taxon>Eukaryota</taxon>
        <taxon>Viridiplantae</taxon>
        <taxon>Streptophyta</taxon>
        <taxon>Embryophyta</taxon>
        <taxon>Tracheophyta</taxon>
        <taxon>Spermatophyta</taxon>
        <taxon>Magnoliopsida</taxon>
        <taxon>eudicotyledons</taxon>
        <taxon>Gunneridae</taxon>
        <taxon>Pentapetalae</taxon>
        <taxon>asterids</taxon>
        <taxon>lamiids</taxon>
        <taxon>Gentianales</taxon>
        <taxon>Rubiaceae</taxon>
        <taxon>Ixoroideae</taxon>
        <taxon>Gardenieae complex</taxon>
        <taxon>Bertiereae - Coffeeae clade</taxon>
        <taxon>Coffeeae</taxon>
        <taxon>Coffea</taxon>
    </lineage>
</organism>
<evidence type="ECO:0000259" key="1">
    <source>
        <dbReference type="Pfam" id="PF23310"/>
    </source>
</evidence>
<proteinExistence type="predicted"/>
<dbReference type="InterPro" id="IPR057136">
    <property type="entry name" value="At2g35280_TPR_dom"/>
</dbReference>
<gene>
    <name evidence="3" type="primary">LOC113740818</name>
</gene>
<protein>
    <recommendedName>
        <fullName evidence="1">At2g35280-like TPR domain-containing protein</fullName>
    </recommendedName>
</protein>
<dbReference type="PANTHER" id="PTHR33784:SF10">
    <property type="entry name" value="F-BOX PROTEIN"/>
    <property type="match status" value="1"/>
</dbReference>
<dbReference type="PANTHER" id="PTHR33784">
    <property type="entry name" value="OS05G0482100 PROTEIN"/>
    <property type="match status" value="1"/>
</dbReference>
<dbReference type="Gene3D" id="1.25.40.10">
    <property type="entry name" value="Tetratricopeptide repeat domain"/>
    <property type="match status" value="1"/>
</dbReference>
<accession>A0ABM4U0T9</accession>
<dbReference type="SUPFAM" id="SSF81901">
    <property type="entry name" value="HCP-like"/>
    <property type="match status" value="1"/>
</dbReference>
<reference evidence="3" key="2">
    <citation type="submission" date="2025-08" db="UniProtKB">
        <authorList>
            <consortium name="RefSeq"/>
        </authorList>
    </citation>
    <scope>IDENTIFICATION</scope>
    <source>
        <tissue evidence="3">Leaves</tissue>
    </source>
</reference>
<reference evidence="2" key="1">
    <citation type="journal article" date="2025" name="Foods">
        <title>Unveiling the Microbial Signatures of Arabica Coffee Cherries: Insights into Ripeness Specific Diversity, Functional Traits, and Implications for Quality and Safety.</title>
        <authorList>
            <consortium name="RefSeq"/>
            <person name="Tenea G.N."/>
            <person name="Cifuentes V."/>
            <person name="Reyes P."/>
            <person name="Cevallos-Vallejos M."/>
        </authorList>
    </citation>
    <scope>NUCLEOTIDE SEQUENCE [LARGE SCALE GENOMIC DNA]</scope>
</reference>
<dbReference type="GeneID" id="113740818"/>
<keyword evidence="2" id="KW-1185">Reference proteome</keyword>
<evidence type="ECO:0000313" key="2">
    <source>
        <dbReference type="Proteomes" id="UP001652660"/>
    </source>
</evidence>
<dbReference type="InterPro" id="IPR040338">
    <property type="entry name" value="At1g67623-like"/>
</dbReference>
<feature type="domain" description="At2g35280-like TPR" evidence="1">
    <location>
        <begin position="84"/>
        <end position="188"/>
    </location>
</feature>
<dbReference type="InterPro" id="IPR011990">
    <property type="entry name" value="TPR-like_helical_dom_sf"/>
</dbReference>
<evidence type="ECO:0000313" key="3">
    <source>
        <dbReference type="RefSeq" id="XP_071900902.1"/>
    </source>
</evidence>
<dbReference type="Pfam" id="PF23310">
    <property type="entry name" value="TPR_27"/>
    <property type="match status" value="1"/>
</dbReference>
<dbReference type="Proteomes" id="UP001652660">
    <property type="component" value="Chromosome 1c"/>
</dbReference>
<name>A0ABM4U0T9_COFAR</name>
<sequence length="248" mass="28205">MDTDWEEMREAKEDVVGEVNSWHGGGGSGREKIAKQKTGSRNIASFAGEVATFPFLFERTLSCKLFNEVSEAKNIYQRVSLDRFEIVPWPKNHKVSRFLKKCRQSKNPEALYRKGVVDFFSDKHEDSALENLEEAANSGHADAAYALGIIYIFVGGDELKRKGMRLLMKSRLLQGRVNLCRQNLRALLRMIWVKNPVFLNPTPICCAMTHERKTSSWPMHPDEVEESTCEGCACDEEIRAICAALPYR</sequence>
<dbReference type="RefSeq" id="XP_071900902.1">
    <property type="nucleotide sequence ID" value="XM_072044801.1"/>
</dbReference>